<gene>
    <name evidence="3" type="ORF">Bpfe_028815</name>
</gene>
<dbReference type="AlphaFoldDB" id="A0AAD8ASU9"/>
<accession>A0AAD8ASU9</accession>
<feature type="compositionally biased region" description="Polar residues" evidence="1">
    <location>
        <begin position="278"/>
        <end position="317"/>
    </location>
</feature>
<dbReference type="EMBL" id="JASAOG010000262">
    <property type="protein sequence ID" value="KAK0041773.1"/>
    <property type="molecule type" value="Genomic_DNA"/>
</dbReference>
<keyword evidence="2" id="KW-1133">Transmembrane helix</keyword>
<feature type="region of interest" description="Disordered" evidence="1">
    <location>
        <begin position="268"/>
        <end position="317"/>
    </location>
</feature>
<reference evidence="3" key="1">
    <citation type="journal article" date="2023" name="PLoS Negl. Trop. Dis.">
        <title>A genome sequence for Biomphalaria pfeifferi, the major vector snail for the human-infecting parasite Schistosoma mansoni.</title>
        <authorList>
            <person name="Bu L."/>
            <person name="Lu L."/>
            <person name="Laidemitt M.R."/>
            <person name="Zhang S.M."/>
            <person name="Mutuku M."/>
            <person name="Mkoji G."/>
            <person name="Steinauer M."/>
            <person name="Loker E.S."/>
        </authorList>
    </citation>
    <scope>NUCLEOTIDE SEQUENCE</scope>
    <source>
        <strain evidence="3">KasaAsao</strain>
    </source>
</reference>
<dbReference type="Proteomes" id="UP001233172">
    <property type="component" value="Unassembled WGS sequence"/>
</dbReference>
<keyword evidence="4" id="KW-1185">Reference proteome</keyword>
<proteinExistence type="predicted"/>
<feature type="region of interest" description="Disordered" evidence="1">
    <location>
        <begin position="137"/>
        <end position="217"/>
    </location>
</feature>
<organism evidence="3 4">
    <name type="scientific">Biomphalaria pfeifferi</name>
    <name type="common">Bloodfluke planorb</name>
    <name type="synonym">Freshwater snail</name>
    <dbReference type="NCBI Taxonomy" id="112525"/>
    <lineage>
        <taxon>Eukaryota</taxon>
        <taxon>Metazoa</taxon>
        <taxon>Spiralia</taxon>
        <taxon>Lophotrochozoa</taxon>
        <taxon>Mollusca</taxon>
        <taxon>Gastropoda</taxon>
        <taxon>Heterobranchia</taxon>
        <taxon>Euthyneura</taxon>
        <taxon>Panpulmonata</taxon>
        <taxon>Hygrophila</taxon>
        <taxon>Lymnaeoidea</taxon>
        <taxon>Planorbidae</taxon>
        <taxon>Biomphalaria</taxon>
    </lineage>
</organism>
<name>A0AAD8ASU9_BIOPF</name>
<evidence type="ECO:0000313" key="3">
    <source>
        <dbReference type="EMBL" id="KAK0041773.1"/>
    </source>
</evidence>
<feature type="transmembrane region" description="Helical" evidence="2">
    <location>
        <begin position="41"/>
        <end position="63"/>
    </location>
</feature>
<keyword evidence="2" id="KW-0472">Membrane</keyword>
<reference evidence="3" key="2">
    <citation type="submission" date="2023-04" db="EMBL/GenBank/DDBJ databases">
        <authorList>
            <person name="Bu L."/>
            <person name="Lu L."/>
            <person name="Laidemitt M.R."/>
            <person name="Zhang S.M."/>
            <person name="Mutuku M."/>
            <person name="Mkoji G."/>
            <person name="Steinauer M."/>
            <person name="Loker E.S."/>
        </authorList>
    </citation>
    <scope>NUCLEOTIDE SEQUENCE</scope>
    <source>
        <strain evidence="3">KasaAsao</strain>
        <tissue evidence="3">Whole Snail</tissue>
    </source>
</reference>
<evidence type="ECO:0000256" key="1">
    <source>
        <dbReference type="SAM" id="MobiDB-lite"/>
    </source>
</evidence>
<evidence type="ECO:0000256" key="2">
    <source>
        <dbReference type="SAM" id="Phobius"/>
    </source>
</evidence>
<evidence type="ECO:0000313" key="4">
    <source>
        <dbReference type="Proteomes" id="UP001233172"/>
    </source>
</evidence>
<feature type="compositionally biased region" description="Low complexity" evidence="1">
    <location>
        <begin position="172"/>
        <end position="188"/>
    </location>
</feature>
<sequence>MNDFNDSGIYQFFSKTTTTVKPRKLDKSKDIELDDTAPLPLLIGIGLALFLGFVVLVLICCLCRRKRPPPTDGQQHINTATYQRAPISDAMMGGGMAYQMTAVPPTGFHNAMQYNPHMGHPTQHNYGVLGPGMKFPSAPASQYSQQPPHFGGVPTFPPNQYIPSLPLPPPSLSQQSHSQSHSSQASSSVSGATADPLVPMTSSPSVLAHQHHMQQQQQYYPPMYHQNMTAQSALQHHQHMQRIAGRESPAFQYSPMTYSAILANEHTASQPPAPVTSAAGTNSVMTTSITSSTPDGQLSNHQSEDQTTQSNSCTEEE</sequence>
<protein>
    <submittedName>
        <fullName evidence="3">COPII coat assembly protein sec16</fullName>
    </submittedName>
</protein>
<keyword evidence="2" id="KW-0812">Transmembrane</keyword>
<comment type="caution">
    <text evidence="3">The sequence shown here is derived from an EMBL/GenBank/DDBJ whole genome shotgun (WGS) entry which is preliminary data.</text>
</comment>